<dbReference type="EnsemblMetazoa" id="Aqu2.1.38439_001">
    <property type="protein sequence ID" value="Aqu2.1.38439_001"/>
    <property type="gene ID" value="Aqu2.1.38439"/>
</dbReference>
<dbReference type="InterPro" id="IPR058541">
    <property type="entry name" value="Ig_TPPC8_1st"/>
</dbReference>
<feature type="compositionally biased region" description="Basic residues" evidence="1">
    <location>
        <begin position="279"/>
        <end position="289"/>
    </location>
</feature>
<feature type="region of interest" description="Disordered" evidence="1">
    <location>
        <begin position="465"/>
        <end position="488"/>
    </location>
</feature>
<gene>
    <name evidence="5" type="primary">109580510</name>
</gene>
<evidence type="ECO:0000259" key="2">
    <source>
        <dbReference type="Pfam" id="PF24542"/>
    </source>
</evidence>
<sequence length="1489" mass="165444">MADSSSSFPAHVKRVCGLQVGLRVSADAEDLCRKNYLSFSEMLKPFSTLAAETPLQDPAGHLYSAKDLSVRFSEPRPEPTSSEVTEELLSQTVHWSERGPDSATPSKSIMRPSGPMLSIGDIKVPATTPWFDHYCECYHDNVPIMEHEYFRHYVAAVLVVSSRHSKPIEAFQSLYRIQKGEEKQSNSHPYWLSSHHLYYYHIFLHDVTEGDMNYAKEMFEAIKSIYGSGTCCFLPINSHDPSQKSSGRGGATPEPWSRVLRVPSAPPTEGVDETDFHFKRFQRKKKIPRSRSNLSSKEQALTPTGNHTQPGAMNSSLTPLSTVNDVQEEKVMVMLEDSTSNPTGNDKTNKDNKDNKGPLKSSSSTSVASVDVELGEDPLTFVVEEEEEGEIESGRGISLGECLSLNDQNALRNFVKEFTGKLLSHLTAVLRKLNESLQSRRTMTRRVSNFSRGVWFKMLGGGGGGSSGGGGGKGGSSNNLSSKGNEESNLSADSVERLMRLVGDVAFLLQNYELAFDMHHTLKRDLQGKDLWIHYAGALEMAALSAQMLGYTRKETQSYLEEATHIYSKTLSLPLQSLRTSFFLCGVLKERGKYQELSQQMIKTIGEDNQLLSALCLEQAAQSFLRVSPLPMARKYAFHLVLAGHHFSRAGQDWHAIRVYMQSLAVYQGKDWTMANDFIHYSCGKLFFSVKSPENACLSLQEILSHECSQSFQQQLSNLKDFVYVKRSLLAQSHSKQFSFSLPYSSKSSDKLVSALSPLPLPFLLSHITVTTFDNGIFTPPSSSSSPFDSFSHLITDSSHSIPLPSDSLAVGVYPYNPKRWREEMSRLEHQYFGESEREGPVLYMDILSDNSVTPLCPINEVIRVGVAVKNPLLVPMLLRNITLSWNYTPPTQSNEDELFDDALYCQVIDSFILRPKEKKHLFFWVLPVRTGSVSITGLLYNLCVWEETLGGPEDPLFSQGFQGRLNIVCRGLRLNNTKTERMGEVYGEDNRLCWKIIQPMPRVMLLLNGLKEPLLAGQILTLTLSITNYSTSPVTNIRLLSSLHHVLRKDDSNDTDIYSTTDGSTQSLFSPVSPSLSSPFSLPFSSLPPLSPGETHTAQLLLSTPHSDDSELSYLFILYYEPHLLQPPVQNSLSNQKSSMKCRSLRHGEMISLKPSLSVNVSCTSSQNWNIDKQDLNRLLVTVELSSDSDQEITFKLNQVSSVSYSWRLEALQEQRKGILISPGQTQVVYLHATRDISESNTQHLLYSDASLSDKMINSSGYPCNVLISSTDSYKDIVSSFTNSLKRKDPTGGGGGLSENKMCLTVFWETVPALEEEGGVKFGQQSVTAVLPQTTAILTQPQPQTIPSLISPSPYDLVRHALQYPSCVSHDFSAKPLCIVQVDLTLENCTTSQVNVMIETLRTAEVAIGVRSLESHFQWLGQSKINTTMDSLSHKTLTLHAAFSSPGTYCLNSLRVKACLSGSSSSGLLHQRWQFSSYIVVNGVGGVV</sequence>
<dbReference type="Proteomes" id="UP000007879">
    <property type="component" value="Unassembled WGS sequence"/>
</dbReference>
<dbReference type="EnsemblMetazoa" id="XM_019993781.1">
    <property type="protein sequence ID" value="XP_019849340.1"/>
    <property type="gene ID" value="LOC109580510"/>
</dbReference>
<accession>A0A1X7VFB8</accession>
<dbReference type="KEGG" id="aqu:109580510"/>
<dbReference type="InterPro" id="IPR058540">
    <property type="entry name" value="Ig_TPPC8_3rd"/>
</dbReference>
<evidence type="ECO:0000259" key="4">
    <source>
        <dbReference type="Pfam" id="PF24546"/>
    </source>
</evidence>
<feature type="domain" description="TPPC8 third Ig-like" evidence="4">
    <location>
        <begin position="1152"/>
        <end position="1266"/>
    </location>
</feature>
<dbReference type="Pfam" id="PF24542">
    <property type="entry name" value="Ig_TPPC8_C"/>
    <property type="match status" value="1"/>
</dbReference>
<dbReference type="eggNOG" id="KOG1938">
    <property type="taxonomic scope" value="Eukaryota"/>
</dbReference>
<keyword evidence="6" id="KW-1185">Reference proteome</keyword>
<feature type="compositionally biased region" description="Gly residues" evidence="1">
    <location>
        <begin position="465"/>
        <end position="475"/>
    </location>
</feature>
<dbReference type="Pfam" id="PF24545">
    <property type="entry name" value="Ig_TPPC8_1st"/>
    <property type="match status" value="1"/>
</dbReference>
<dbReference type="GO" id="GO:1990072">
    <property type="term" value="C:TRAPPIII protein complex"/>
    <property type="evidence" value="ECO:0007669"/>
    <property type="project" value="TreeGrafter"/>
</dbReference>
<dbReference type="Pfam" id="PF24546">
    <property type="entry name" value="Ig_TPPC8_3rd"/>
    <property type="match status" value="1"/>
</dbReference>
<dbReference type="InterPro" id="IPR057651">
    <property type="entry name" value="Ig_TPPC8_C"/>
</dbReference>
<evidence type="ECO:0000256" key="1">
    <source>
        <dbReference type="SAM" id="MobiDB-lite"/>
    </source>
</evidence>
<dbReference type="InterPro" id="IPR024420">
    <property type="entry name" value="TRAPP_III_complex_Trs85"/>
</dbReference>
<feature type="region of interest" description="Disordered" evidence="1">
    <location>
        <begin position="335"/>
        <end position="370"/>
    </location>
</feature>
<organism evidence="5">
    <name type="scientific">Amphimedon queenslandica</name>
    <name type="common">Sponge</name>
    <dbReference type="NCBI Taxonomy" id="400682"/>
    <lineage>
        <taxon>Eukaryota</taxon>
        <taxon>Metazoa</taxon>
        <taxon>Porifera</taxon>
        <taxon>Demospongiae</taxon>
        <taxon>Heteroscleromorpha</taxon>
        <taxon>Haplosclerida</taxon>
        <taxon>Niphatidae</taxon>
        <taxon>Amphimedon</taxon>
    </lineage>
</organism>
<proteinExistence type="predicted"/>
<feature type="domain" description="TPPC8 C-terminal Ig-like" evidence="2">
    <location>
        <begin position="1358"/>
        <end position="1460"/>
    </location>
</feature>
<dbReference type="OrthoDB" id="203724at2759"/>
<protein>
    <recommendedName>
        <fullName evidence="7">Trafficking protein particle complex subunit 8</fullName>
    </recommendedName>
</protein>
<name>A0A1X7VFB8_AMPQE</name>
<feature type="compositionally biased region" description="Basic and acidic residues" evidence="1">
    <location>
        <begin position="347"/>
        <end position="357"/>
    </location>
</feature>
<evidence type="ECO:0008006" key="7">
    <source>
        <dbReference type="Google" id="ProtNLM"/>
    </source>
</evidence>
<dbReference type="InParanoid" id="A0A1X7VFB8"/>
<feature type="compositionally biased region" description="Polar residues" evidence="1">
    <location>
        <begin position="290"/>
        <end position="319"/>
    </location>
</feature>
<reference evidence="5" key="2">
    <citation type="submission" date="2017-05" db="UniProtKB">
        <authorList>
            <consortium name="EnsemblMetazoa"/>
        </authorList>
    </citation>
    <scope>IDENTIFICATION</scope>
</reference>
<evidence type="ECO:0000313" key="5">
    <source>
        <dbReference type="EnsemblMetazoa" id="Aqu2.1.38439_001"/>
    </source>
</evidence>
<feature type="compositionally biased region" description="Low complexity" evidence="1">
    <location>
        <begin position="476"/>
        <end position="488"/>
    </location>
</feature>
<dbReference type="Pfam" id="PF12739">
    <property type="entry name" value="TRAPPC-Trs85"/>
    <property type="match status" value="1"/>
</dbReference>
<dbReference type="PANTHER" id="PTHR12975">
    <property type="entry name" value="TRANSPORT PROTEIN TRAPP"/>
    <property type="match status" value="1"/>
</dbReference>
<reference evidence="6" key="1">
    <citation type="journal article" date="2010" name="Nature">
        <title>The Amphimedon queenslandica genome and the evolution of animal complexity.</title>
        <authorList>
            <person name="Srivastava M."/>
            <person name="Simakov O."/>
            <person name="Chapman J."/>
            <person name="Fahey B."/>
            <person name="Gauthier M.E."/>
            <person name="Mitros T."/>
            <person name="Richards G.S."/>
            <person name="Conaco C."/>
            <person name="Dacre M."/>
            <person name="Hellsten U."/>
            <person name="Larroux C."/>
            <person name="Putnam N.H."/>
            <person name="Stanke M."/>
            <person name="Adamska M."/>
            <person name="Darling A."/>
            <person name="Degnan S.M."/>
            <person name="Oakley T.H."/>
            <person name="Plachetzki D.C."/>
            <person name="Zhai Y."/>
            <person name="Adamski M."/>
            <person name="Calcino A."/>
            <person name="Cummins S.F."/>
            <person name="Goodstein D.M."/>
            <person name="Harris C."/>
            <person name="Jackson D.J."/>
            <person name="Leys S.P."/>
            <person name="Shu S."/>
            <person name="Woodcroft B.J."/>
            <person name="Vervoort M."/>
            <person name="Kosik K.S."/>
            <person name="Manning G."/>
            <person name="Degnan B.M."/>
            <person name="Rokhsar D.S."/>
        </authorList>
    </citation>
    <scope>NUCLEOTIDE SEQUENCE [LARGE SCALE GENOMIC DNA]</scope>
</reference>
<feature type="compositionally biased region" description="Low complexity" evidence="1">
    <location>
        <begin position="361"/>
        <end position="370"/>
    </location>
</feature>
<feature type="region of interest" description="Disordered" evidence="1">
    <location>
        <begin position="241"/>
        <end position="319"/>
    </location>
</feature>
<feature type="domain" description="TPPC8 first Ig-like" evidence="3">
    <location>
        <begin position="849"/>
        <end position="1012"/>
    </location>
</feature>
<dbReference type="PANTHER" id="PTHR12975:SF6">
    <property type="entry name" value="TRAFFICKING PROTEIN PARTICLE COMPLEX SUBUNIT 8"/>
    <property type="match status" value="1"/>
</dbReference>
<dbReference type="STRING" id="400682.A0A1X7VFB8"/>
<evidence type="ECO:0000259" key="3">
    <source>
        <dbReference type="Pfam" id="PF24545"/>
    </source>
</evidence>
<evidence type="ECO:0000313" key="6">
    <source>
        <dbReference type="Proteomes" id="UP000007879"/>
    </source>
</evidence>